<sequence length="196" mass="22296">MTATNPKVDFYFLKNTRWQPELAQLRTIMLNGGLTEELKWGVPCYLFESKNLVLIHVFKAYCAVLFFKGALLQDTAGVLVQQTENVQAARQLRFTQVQEIKALEPILKAYIYEAIEVEKLNLKVDLKKTAAFARPIEFEKKLAETPALKTAFEALTPGRQRAYLLYFAAPKQAKTRLARVEKCSPQILQGKGLNDE</sequence>
<evidence type="ECO:0000259" key="1">
    <source>
        <dbReference type="Pfam" id="PF08818"/>
    </source>
</evidence>
<dbReference type="InterPro" id="IPR014922">
    <property type="entry name" value="YdhG-like"/>
</dbReference>
<dbReference type="Pfam" id="PF08818">
    <property type="entry name" value="DUF1801"/>
    <property type="match status" value="1"/>
</dbReference>
<dbReference type="Gene3D" id="3.90.1150.200">
    <property type="match status" value="1"/>
</dbReference>
<name>A0A369QMJ7_9BACT</name>
<evidence type="ECO:0000313" key="2">
    <source>
        <dbReference type="EMBL" id="RDC65570.1"/>
    </source>
</evidence>
<dbReference type="EMBL" id="QASA01000001">
    <property type="protein sequence ID" value="RDC65570.1"/>
    <property type="molecule type" value="Genomic_DNA"/>
</dbReference>
<organism evidence="2 3">
    <name type="scientific">Adhaeribacter pallidiroseus</name>
    <dbReference type="NCBI Taxonomy" id="2072847"/>
    <lineage>
        <taxon>Bacteria</taxon>
        <taxon>Pseudomonadati</taxon>
        <taxon>Bacteroidota</taxon>
        <taxon>Cytophagia</taxon>
        <taxon>Cytophagales</taxon>
        <taxon>Hymenobacteraceae</taxon>
        <taxon>Adhaeribacter</taxon>
    </lineage>
</organism>
<comment type="caution">
    <text evidence="2">The sequence shown here is derived from an EMBL/GenBank/DDBJ whole genome shotgun (WGS) entry which is preliminary data.</text>
</comment>
<proteinExistence type="predicted"/>
<dbReference type="InterPro" id="IPR016786">
    <property type="entry name" value="YdeI_bac"/>
</dbReference>
<dbReference type="Pfam" id="PF13376">
    <property type="entry name" value="OmdA"/>
    <property type="match status" value="1"/>
</dbReference>
<keyword evidence="3" id="KW-1185">Reference proteome</keyword>
<protein>
    <recommendedName>
        <fullName evidence="1">YdhG-like domain-containing protein</fullName>
    </recommendedName>
</protein>
<dbReference type="AlphaFoldDB" id="A0A369QMJ7"/>
<reference evidence="2 3" key="1">
    <citation type="submission" date="2018-04" db="EMBL/GenBank/DDBJ databases">
        <title>Adhaeribacter sp. HMF7616 genome sequencing and assembly.</title>
        <authorList>
            <person name="Kang H."/>
            <person name="Kang J."/>
            <person name="Cha I."/>
            <person name="Kim H."/>
            <person name="Joh K."/>
        </authorList>
    </citation>
    <scope>NUCLEOTIDE SEQUENCE [LARGE SCALE GENOMIC DNA]</scope>
    <source>
        <strain evidence="2 3">HMF7616</strain>
    </source>
</reference>
<dbReference type="OrthoDB" id="9800461at2"/>
<dbReference type="RefSeq" id="WP_115374561.1">
    <property type="nucleotide sequence ID" value="NZ_QASA01000001.1"/>
</dbReference>
<accession>A0A369QMJ7</accession>
<dbReference type="SUPFAM" id="SSF159888">
    <property type="entry name" value="YdhG-like"/>
    <property type="match status" value="1"/>
</dbReference>
<gene>
    <name evidence="2" type="ORF">AHMF7616_04200</name>
</gene>
<dbReference type="Proteomes" id="UP000253919">
    <property type="component" value="Unassembled WGS sequence"/>
</dbReference>
<evidence type="ECO:0000313" key="3">
    <source>
        <dbReference type="Proteomes" id="UP000253919"/>
    </source>
</evidence>
<feature type="domain" description="YdhG-like" evidence="1">
    <location>
        <begin position="18"/>
        <end position="115"/>
    </location>
</feature>
<dbReference type="PIRSF" id="PIRSF021308">
    <property type="entry name" value="UCP021308"/>
    <property type="match status" value="1"/>
</dbReference>